<sequence length="1126" mass="122767">MASINYDFELMTNYVEAVNVPAASHMAMCLHGSNQQPVVFALSDHEVPKLQAIFVNDSGRRVLVDIGSELGINNTAIIQAFDVQQSQDLTNFLVFATQVDERMSTVWVVKPFVFEDDISWKAQQSKAVGQVHQIRVGPPPARGKSFPPVYLMHQPLSRTASNSDLSRLQVTSNAGVIVHKDVSLPVNVQRILDISPAYGGVFGHGIMFLSELNGQRFIHAKFGRPGDEPMDPFKWAEYRLQCPPGATSIETFPDPHDKEQRSSLVVACSQGLYLLDAKNIASRVQGPGKMVATSDFLAKAHNLQVSLDGKTMSIWVINEDGDLVFTTLDLDSQDEVRSAPLLSASKSTAFATLLSRPNTEGDLTNLIVSNDEHGNLMLLEQSIKTGVWRQLPLYVEGNGVLKPIESYTYTLAAFENPKKPVIQGELLLTSMSPQSITANGKLISIDSVGTWCPTDMSGELALIVPTKGVTGQPIIVSKMRSREGGELNFKPVRMDPSRRIIDDMRRLSSKDTLENAKTKDGKSLWEGSEKPDGAMMEQAAKCFAAISDAHETLPKDGSKVEVAPQAVTQTAESTGNLFLDAFYWLKQRIVEVTDWVVKKIGQVWTFVCEIGGKVMQFVLDCTEKVTEAASWVWEKLKLGWKKLVEFAGFFFNWQDILDTKETIKGLMNAGLEYAADGIEGFNDTVESFFIDLQSSVPGLTEKTRARIDQSKLDQATKADANKAKGLGSDTGSKWVGERMKNGGSTMTATQPSESGDAAAVDMWYGRVVPIVDGFIRLVEDLGKDLAQLFEDSDMSVGDMFSKLGSNLLVNTLDIIKKLIQALVSVVAKLVLVIKRFGNAQLRSGFLNSLYRWITRGSDLTLFDAIALVIAIPSTQIIKIVTGAKPPSLGTIDKNIFKAVSSSKDECASVVSALSKQQTKDTKTILLGCGCGAACIKLALNDIKFLYKTATQGLEVAVGDLSPGAIMELFGMGVDAFAIYNSIMSPPTDDTPGAELIKAATFIKIFRLGANAIYMLAQKMGKGNAALDQVMLVLDLLTALGNFSLYSVVYIMELDDPDWKDYNEDQTLANGADNFLEALSAIGYFTAFTFNKSEPVTTAVGLACMKYAALGAIATKGVNFRLEYSKA</sequence>
<organism evidence="2 3">
    <name type="scientific">Colletotrichum melonis</name>
    <dbReference type="NCBI Taxonomy" id="1209925"/>
    <lineage>
        <taxon>Eukaryota</taxon>
        <taxon>Fungi</taxon>
        <taxon>Dikarya</taxon>
        <taxon>Ascomycota</taxon>
        <taxon>Pezizomycotina</taxon>
        <taxon>Sordariomycetes</taxon>
        <taxon>Hypocreomycetidae</taxon>
        <taxon>Glomerellales</taxon>
        <taxon>Glomerellaceae</taxon>
        <taxon>Colletotrichum</taxon>
        <taxon>Colletotrichum acutatum species complex</taxon>
    </lineage>
</organism>
<name>A0AAI9UHB1_9PEZI</name>
<evidence type="ECO:0000313" key="2">
    <source>
        <dbReference type="EMBL" id="KAK1456496.1"/>
    </source>
</evidence>
<accession>A0AAI9UHB1</accession>
<feature type="region of interest" description="Disordered" evidence="1">
    <location>
        <begin position="511"/>
        <end position="530"/>
    </location>
</feature>
<evidence type="ECO:0000313" key="3">
    <source>
        <dbReference type="Proteomes" id="UP001239795"/>
    </source>
</evidence>
<dbReference type="EMBL" id="MLGG01000020">
    <property type="protein sequence ID" value="KAK1456496.1"/>
    <property type="molecule type" value="Genomic_DNA"/>
</dbReference>
<gene>
    <name evidence="2" type="ORF">CMEL01_16400</name>
</gene>
<dbReference type="Proteomes" id="UP001239795">
    <property type="component" value="Unassembled WGS sequence"/>
</dbReference>
<protein>
    <submittedName>
        <fullName evidence="2">Uncharacterized protein</fullName>
    </submittedName>
</protein>
<comment type="caution">
    <text evidence="2">The sequence shown here is derived from an EMBL/GenBank/DDBJ whole genome shotgun (WGS) entry which is preliminary data.</text>
</comment>
<dbReference type="AlphaFoldDB" id="A0AAI9UHB1"/>
<evidence type="ECO:0000256" key="1">
    <source>
        <dbReference type="SAM" id="MobiDB-lite"/>
    </source>
</evidence>
<reference evidence="2 3" key="1">
    <citation type="submission" date="2016-10" db="EMBL/GenBank/DDBJ databases">
        <title>The genome sequence of Colletotrichum fioriniae PJ7.</title>
        <authorList>
            <person name="Baroncelli R."/>
        </authorList>
    </citation>
    <scope>NUCLEOTIDE SEQUENCE [LARGE SCALE GENOMIC DNA]</scope>
    <source>
        <strain evidence="2">Col 31</strain>
    </source>
</reference>
<keyword evidence="3" id="KW-1185">Reference proteome</keyword>
<proteinExistence type="predicted"/>